<feature type="compositionally biased region" description="Polar residues" evidence="1">
    <location>
        <begin position="1"/>
        <end position="10"/>
    </location>
</feature>
<feature type="compositionally biased region" description="Polar residues" evidence="1">
    <location>
        <begin position="273"/>
        <end position="283"/>
    </location>
</feature>
<dbReference type="Proteomes" id="UP000260058">
    <property type="component" value="Segment"/>
</dbReference>
<feature type="compositionally biased region" description="Basic and acidic residues" evidence="1">
    <location>
        <begin position="257"/>
        <end position="269"/>
    </location>
</feature>
<dbReference type="GeneID" id="65114596"/>
<keyword evidence="3" id="KW-1185">Reference proteome</keyword>
<dbReference type="EMBL" id="MH536818">
    <property type="protein sequence ID" value="AXH49701.1"/>
    <property type="molecule type" value="Genomic_DNA"/>
</dbReference>
<evidence type="ECO:0000313" key="2">
    <source>
        <dbReference type="EMBL" id="AXH49701.1"/>
    </source>
</evidence>
<name>A0A345L349_9CAUD</name>
<organism evidence="2 3">
    <name type="scientific">Gordonia phage Frokostdame</name>
    <dbReference type="NCBI Taxonomy" id="2250320"/>
    <lineage>
        <taxon>Viruses</taxon>
        <taxon>Duplodnaviria</taxon>
        <taxon>Heunggongvirae</taxon>
        <taxon>Uroviricota</taxon>
        <taxon>Caudoviricetes</taxon>
        <taxon>Jujuvirus</taxon>
        <taxon>Jujuvirus frokostdame</taxon>
    </lineage>
</organism>
<gene>
    <name evidence="2" type="primary">59</name>
    <name evidence="2" type="ORF">SEA_FROKOSTDAME_59</name>
</gene>
<evidence type="ECO:0000313" key="3">
    <source>
        <dbReference type="Proteomes" id="UP000260058"/>
    </source>
</evidence>
<reference evidence="3" key="1">
    <citation type="submission" date="2018-06" db="EMBL/GenBank/DDBJ databases">
        <authorList>
            <person name="Zhirakovskaya E."/>
        </authorList>
    </citation>
    <scope>NUCLEOTIDE SEQUENCE [LARGE SCALE GENOMIC DNA]</scope>
</reference>
<accession>A0A345L349</accession>
<feature type="region of interest" description="Disordered" evidence="1">
    <location>
        <begin position="1"/>
        <end position="23"/>
    </location>
</feature>
<protein>
    <submittedName>
        <fullName evidence="2">RecT-like ssDNA binding protein</fullName>
    </submittedName>
</protein>
<sequence length="348" mass="37765">MTNDLAQQDSPFGGGNVTPFGRQPAAPTLARTSAFERLSKWSDLFMQCAKAAEHLSRTEFVPDAFRNKPESVAAAMLKGAELGIDPLDALQNIYVVKGKVGFSAEFMRRRIIEAGHEIVLKESTDTRCVIRGRRKDSEEWQQVTFTADNAKAAGIDIKNYPADKLVARASSRLFRRVFPDVMSGTAIIEDVIDGEQGPIIDAEPTTNAKSVESAPIQRKSSPRKTAAKKAAPAKSEKVNDPGDQPPLPDEDAASDASESRAKPEPEQVKEVGVNSQGQESITPAQLKKLHVVMSKEGLTDRDAALEWLSQQIGRPLETSKDLGKDEASGIIDFLEQAQAEDAAKGRGQ</sequence>
<evidence type="ECO:0000256" key="1">
    <source>
        <dbReference type="SAM" id="MobiDB-lite"/>
    </source>
</evidence>
<proteinExistence type="predicted"/>
<feature type="region of interest" description="Disordered" evidence="1">
    <location>
        <begin position="197"/>
        <end position="285"/>
    </location>
</feature>
<dbReference type="KEGG" id="vg:65114596"/>
<dbReference type="RefSeq" id="YP_010096936.1">
    <property type="nucleotide sequence ID" value="NC_055754.1"/>
</dbReference>